<dbReference type="EMBL" id="CAKMMF010000005">
    <property type="protein sequence ID" value="CAH1199117.1"/>
    <property type="molecule type" value="Genomic_DNA"/>
</dbReference>
<dbReference type="InterPro" id="IPR013538">
    <property type="entry name" value="ASHA1/2-like_C"/>
</dbReference>
<feature type="domain" description="Activator of Hsp90 ATPase homologue 1/2-like C-terminal" evidence="2">
    <location>
        <begin position="17"/>
        <end position="143"/>
    </location>
</feature>
<dbReference type="Gene3D" id="3.30.530.20">
    <property type="match status" value="1"/>
</dbReference>
<dbReference type="Pfam" id="PF08327">
    <property type="entry name" value="AHSA1"/>
    <property type="match status" value="1"/>
</dbReference>
<dbReference type="PANTHER" id="PTHR36929:SF5">
    <property type="entry name" value="BLR6751 PROTEIN"/>
    <property type="match status" value="1"/>
</dbReference>
<evidence type="ECO:0000256" key="1">
    <source>
        <dbReference type="ARBA" id="ARBA00006817"/>
    </source>
</evidence>
<protein>
    <recommendedName>
        <fullName evidence="2">Activator of Hsp90 ATPase homologue 1/2-like C-terminal domain-containing protein</fullName>
    </recommendedName>
</protein>
<name>A0ABM9C179_9BACL</name>
<comment type="caution">
    <text evidence="3">The sequence shown here is derived from an EMBL/GenBank/DDBJ whole genome shotgun (WGS) entry which is preliminary data.</text>
</comment>
<dbReference type="InterPro" id="IPR023393">
    <property type="entry name" value="START-like_dom_sf"/>
</dbReference>
<comment type="similarity">
    <text evidence="1">Belongs to the AHA1 family.</text>
</comment>
<gene>
    <name evidence="3" type="ORF">PAECIP111893_01234</name>
</gene>
<keyword evidence="4" id="KW-1185">Reference proteome</keyword>
<proteinExistence type="inferred from homology"/>
<accession>A0ABM9C179</accession>
<reference evidence="3" key="1">
    <citation type="submission" date="2022-01" db="EMBL/GenBank/DDBJ databases">
        <authorList>
            <person name="Criscuolo A."/>
        </authorList>
    </citation>
    <scope>NUCLEOTIDE SEQUENCE</scope>
    <source>
        <strain evidence="3">CIP111893</strain>
    </source>
</reference>
<sequence>MAAMMVNNEIVNTRELDAPQELVFQAWTNPELLARWWGPEGFTNTFHEFDLRPGGSWRFIMHGPDGVDYPNHIIFNEIVPSERIVLDHLPDHEFRLTATFEALEGRTRLTFRQRFKSAEEFERIKAFCTKANEQNLDRLEAVLAGLAV</sequence>
<evidence type="ECO:0000259" key="2">
    <source>
        <dbReference type="Pfam" id="PF08327"/>
    </source>
</evidence>
<dbReference type="PANTHER" id="PTHR36929">
    <property type="entry name" value="ATTACHMENT SUBUNIT, PUTATIVE-RELATED"/>
    <property type="match status" value="1"/>
</dbReference>
<dbReference type="CDD" id="cd08894">
    <property type="entry name" value="SRPBCC_CalC_Aha1-like_1"/>
    <property type="match status" value="1"/>
</dbReference>
<dbReference type="RefSeq" id="WP_236339593.1">
    <property type="nucleotide sequence ID" value="NZ_CAKMMF010000005.1"/>
</dbReference>
<dbReference type="SUPFAM" id="SSF55961">
    <property type="entry name" value="Bet v1-like"/>
    <property type="match status" value="1"/>
</dbReference>
<organism evidence="3 4">
    <name type="scientific">Paenibacillus plantiphilus</name>
    <dbReference type="NCBI Taxonomy" id="2905650"/>
    <lineage>
        <taxon>Bacteria</taxon>
        <taxon>Bacillati</taxon>
        <taxon>Bacillota</taxon>
        <taxon>Bacilli</taxon>
        <taxon>Bacillales</taxon>
        <taxon>Paenibacillaceae</taxon>
        <taxon>Paenibacillus</taxon>
    </lineage>
</organism>
<evidence type="ECO:0000313" key="4">
    <source>
        <dbReference type="Proteomes" id="UP000838686"/>
    </source>
</evidence>
<dbReference type="Proteomes" id="UP000838686">
    <property type="component" value="Unassembled WGS sequence"/>
</dbReference>
<evidence type="ECO:0000313" key="3">
    <source>
        <dbReference type="EMBL" id="CAH1199117.1"/>
    </source>
</evidence>